<evidence type="ECO:0000313" key="3">
    <source>
        <dbReference type="Proteomes" id="UP001142291"/>
    </source>
</evidence>
<dbReference type="InterPro" id="IPR036390">
    <property type="entry name" value="WH_DNA-bd_sf"/>
</dbReference>
<dbReference type="AlphaFoldDB" id="A0A9W6HLY6"/>
<dbReference type="InterPro" id="IPR036388">
    <property type="entry name" value="WH-like_DNA-bd_sf"/>
</dbReference>
<dbReference type="SUPFAM" id="SSF46785">
    <property type="entry name" value="Winged helix' DNA-binding domain"/>
    <property type="match status" value="1"/>
</dbReference>
<accession>A0A9W6HLY6</accession>
<comment type="caution">
    <text evidence="2">The sequence shown here is derived from an EMBL/GenBank/DDBJ whole genome shotgun (WGS) entry which is preliminary data.</text>
</comment>
<gene>
    <name evidence="2" type="ORF">GCM10017591_12180</name>
</gene>
<dbReference type="PANTHER" id="PTHR33164">
    <property type="entry name" value="TRANSCRIPTIONAL REGULATOR, MARR FAMILY"/>
    <property type="match status" value="1"/>
</dbReference>
<dbReference type="InterPro" id="IPR000835">
    <property type="entry name" value="HTH_MarR-typ"/>
</dbReference>
<dbReference type="PROSITE" id="PS50995">
    <property type="entry name" value="HTH_MARR_2"/>
    <property type="match status" value="1"/>
</dbReference>
<reference evidence="2" key="1">
    <citation type="journal article" date="2014" name="Int. J. Syst. Evol. Microbiol.">
        <title>Complete genome sequence of Corynebacterium casei LMG S-19264T (=DSM 44701T), isolated from a smear-ripened cheese.</title>
        <authorList>
            <consortium name="US DOE Joint Genome Institute (JGI-PGF)"/>
            <person name="Walter F."/>
            <person name="Albersmeier A."/>
            <person name="Kalinowski J."/>
            <person name="Ruckert C."/>
        </authorList>
    </citation>
    <scope>NUCLEOTIDE SEQUENCE</scope>
    <source>
        <strain evidence="2">VKM Ac-1940</strain>
    </source>
</reference>
<dbReference type="PANTHER" id="PTHR33164:SF43">
    <property type="entry name" value="HTH-TYPE TRANSCRIPTIONAL REPRESSOR YETL"/>
    <property type="match status" value="1"/>
</dbReference>
<evidence type="ECO:0000313" key="2">
    <source>
        <dbReference type="EMBL" id="GLJ95156.1"/>
    </source>
</evidence>
<dbReference type="GO" id="GO:0006950">
    <property type="term" value="P:response to stress"/>
    <property type="evidence" value="ECO:0007669"/>
    <property type="project" value="TreeGrafter"/>
</dbReference>
<dbReference type="PRINTS" id="PR00598">
    <property type="entry name" value="HTHMARR"/>
</dbReference>
<dbReference type="GO" id="GO:0003700">
    <property type="term" value="F:DNA-binding transcription factor activity"/>
    <property type="evidence" value="ECO:0007669"/>
    <property type="project" value="InterPro"/>
</dbReference>
<protein>
    <submittedName>
        <fullName evidence="2">MarR family transcriptional regulator</fullName>
    </submittedName>
</protein>
<dbReference type="Gene3D" id="1.10.10.10">
    <property type="entry name" value="Winged helix-like DNA-binding domain superfamily/Winged helix DNA-binding domain"/>
    <property type="match status" value="1"/>
</dbReference>
<proteinExistence type="predicted"/>
<dbReference type="SMART" id="SM00347">
    <property type="entry name" value="HTH_MARR"/>
    <property type="match status" value="1"/>
</dbReference>
<organism evidence="2 3">
    <name type="scientific">Microbacterium dextranolyticum</name>
    <dbReference type="NCBI Taxonomy" id="36806"/>
    <lineage>
        <taxon>Bacteria</taxon>
        <taxon>Bacillati</taxon>
        <taxon>Actinomycetota</taxon>
        <taxon>Actinomycetes</taxon>
        <taxon>Micrococcales</taxon>
        <taxon>Microbacteriaceae</taxon>
        <taxon>Microbacterium</taxon>
    </lineage>
</organism>
<name>A0A9W6HLY6_9MICO</name>
<dbReference type="EMBL" id="BSER01000008">
    <property type="protein sequence ID" value="GLJ95156.1"/>
    <property type="molecule type" value="Genomic_DNA"/>
</dbReference>
<evidence type="ECO:0000259" key="1">
    <source>
        <dbReference type="PROSITE" id="PS50995"/>
    </source>
</evidence>
<feature type="domain" description="HTH marR-type" evidence="1">
    <location>
        <begin position="7"/>
        <end position="143"/>
    </location>
</feature>
<dbReference type="Proteomes" id="UP001142291">
    <property type="component" value="Unassembled WGS sequence"/>
</dbReference>
<dbReference type="InterPro" id="IPR039422">
    <property type="entry name" value="MarR/SlyA-like"/>
</dbReference>
<keyword evidence="3" id="KW-1185">Reference proteome</keyword>
<dbReference type="Pfam" id="PF12802">
    <property type="entry name" value="MarR_2"/>
    <property type="match status" value="1"/>
</dbReference>
<reference evidence="2" key="2">
    <citation type="submission" date="2023-01" db="EMBL/GenBank/DDBJ databases">
        <authorList>
            <person name="Sun Q."/>
            <person name="Evtushenko L."/>
        </authorList>
    </citation>
    <scope>NUCLEOTIDE SEQUENCE</scope>
    <source>
        <strain evidence="2">VKM Ac-1940</strain>
    </source>
</reference>
<sequence length="158" mass="17068">MGASVSTAQVLQALARFRASDTQMHQRVRATASLGENELRILDFLLREDRDARVVKPSDISRHLGISSASTTALLDRLERQGSIQRVSHPTDRRSILIEPTSQAEQEVADLVDAFEEHAADVADALGDDGRAAVLAFLASVSDAADRIGVTERVGSYA</sequence>